<evidence type="ECO:0000313" key="2">
    <source>
        <dbReference type="EMBL" id="QEO56323.1"/>
    </source>
</evidence>
<dbReference type="RefSeq" id="WP_149367824.1">
    <property type="nucleotide sequence ID" value="NZ_CP043550.1"/>
</dbReference>
<organism evidence="2 3">
    <name type="scientific">Francisella marina</name>
    <dbReference type="NCBI Taxonomy" id="2249302"/>
    <lineage>
        <taxon>Bacteria</taxon>
        <taxon>Pseudomonadati</taxon>
        <taxon>Pseudomonadota</taxon>
        <taxon>Gammaproteobacteria</taxon>
        <taxon>Thiotrichales</taxon>
        <taxon>Francisellaceae</taxon>
        <taxon>Francisella</taxon>
    </lineage>
</organism>
<feature type="signal peptide" evidence="1">
    <location>
        <begin position="1"/>
        <end position="18"/>
    </location>
</feature>
<evidence type="ECO:0008006" key="4">
    <source>
        <dbReference type="Google" id="ProtNLM"/>
    </source>
</evidence>
<dbReference type="Proteomes" id="UP000322509">
    <property type="component" value="Chromosome"/>
</dbReference>
<keyword evidence="3" id="KW-1185">Reference proteome</keyword>
<gene>
    <name evidence="2" type="ORF">F0R74_00135</name>
</gene>
<reference evidence="2 3" key="1">
    <citation type="submission" date="2019-09" db="EMBL/GenBank/DDBJ databases">
        <title>Complete genome sequence of Francisella marina E103-15.</title>
        <authorList>
            <person name="Tekedar H.C."/>
            <person name="Griffin M.J."/>
            <person name="Waldbieser G.C."/>
            <person name="Soto E."/>
        </authorList>
    </citation>
    <scope>NUCLEOTIDE SEQUENCE [LARGE SCALE GENOMIC DNA]</scope>
    <source>
        <strain evidence="2 3">E103-15</strain>
    </source>
</reference>
<feature type="chain" id="PRO_5046679922" description="Phosphate starvation-inducible protein PsiF" evidence="1">
    <location>
        <begin position="19"/>
        <end position="82"/>
    </location>
</feature>
<protein>
    <recommendedName>
        <fullName evidence="4">Phosphate starvation-inducible protein PsiF</fullName>
    </recommendedName>
</protein>
<accession>A0ABX5ZDK7</accession>
<name>A0ABX5ZDK7_9GAMM</name>
<dbReference type="EMBL" id="CP043550">
    <property type="protein sequence ID" value="QEO56323.1"/>
    <property type="molecule type" value="Genomic_DNA"/>
</dbReference>
<proteinExistence type="predicted"/>
<evidence type="ECO:0000256" key="1">
    <source>
        <dbReference type="SAM" id="SignalP"/>
    </source>
</evidence>
<evidence type="ECO:0000313" key="3">
    <source>
        <dbReference type="Proteomes" id="UP000322509"/>
    </source>
</evidence>
<sequence length="82" mass="9258">MKKRLLILLLVSPVLVFAADSAANSNANVDNQQAKQQKFEAKKQRILKMLQEKQACVEKANSKDDLKKCKVHGGKKHKNKKD</sequence>
<keyword evidence="1" id="KW-0732">Signal</keyword>